<sequence>MIPKFSVLSILLVSACLVSTSLGQAEENRVSWLRDVQYSGAISDLRVERSQDTTRAIAAHDNIPSEKREPKKRPSSGSNNSTSTDDDSGARATDMSLPLSIGISLAIMAVYV</sequence>
<name>A0ACC0CS14_9PEZI</name>
<comment type="caution">
    <text evidence="1">The sequence shown here is derived from an EMBL/GenBank/DDBJ whole genome shotgun (WGS) entry which is preliminary data.</text>
</comment>
<protein>
    <submittedName>
        <fullName evidence="1">Uncharacterized protein</fullName>
    </submittedName>
</protein>
<dbReference type="Proteomes" id="UP001497680">
    <property type="component" value="Unassembled WGS sequence"/>
</dbReference>
<organism evidence="1 2">
    <name type="scientific">Hypoxylon rubiginosum</name>
    <dbReference type="NCBI Taxonomy" id="110542"/>
    <lineage>
        <taxon>Eukaryota</taxon>
        <taxon>Fungi</taxon>
        <taxon>Dikarya</taxon>
        <taxon>Ascomycota</taxon>
        <taxon>Pezizomycotina</taxon>
        <taxon>Sordariomycetes</taxon>
        <taxon>Xylariomycetidae</taxon>
        <taxon>Xylariales</taxon>
        <taxon>Hypoxylaceae</taxon>
        <taxon>Hypoxylon</taxon>
    </lineage>
</organism>
<reference evidence="1 2" key="1">
    <citation type="journal article" date="2022" name="New Phytol.">
        <title>Ecological generalism drives hyperdiversity of secondary metabolite gene clusters in xylarialean endophytes.</title>
        <authorList>
            <person name="Franco M.E.E."/>
            <person name="Wisecaver J.H."/>
            <person name="Arnold A.E."/>
            <person name="Ju Y.M."/>
            <person name="Slot J.C."/>
            <person name="Ahrendt S."/>
            <person name="Moore L.P."/>
            <person name="Eastman K.E."/>
            <person name="Scott K."/>
            <person name="Konkel Z."/>
            <person name="Mondo S.J."/>
            <person name="Kuo A."/>
            <person name="Hayes R.D."/>
            <person name="Haridas S."/>
            <person name="Andreopoulos B."/>
            <person name="Riley R."/>
            <person name="LaButti K."/>
            <person name="Pangilinan J."/>
            <person name="Lipzen A."/>
            <person name="Amirebrahimi M."/>
            <person name="Yan J."/>
            <person name="Adam C."/>
            <person name="Keymanesh K."/>
            <person name="Ng V."/>
            <person name="Louie K."/>
            <person name="Northen T."/>
            <person name="Drula E."/>
            <person name="Henrissat B."/>
            <person name="Hsieh H.M."/>
            <person name="Youens-Clark K."/>
            <person name="Lutzoni F."/>
            <person name="Miadlikowska J."/>
            <person name="Eastwood D.C."/>
            <person name="Hamelin R.C."/>
            <person name="Grigoriev I.V."/>
            <person name="U'Ren J.M."/>
        </authorList>
    </citation>
    <scope>NUCLEOTIDE SEQUENCE [LARGE SCALE GENOMIC DNA]</scope>
    <source>
        <strain evidence="1 2">ER1909</strain>
    </source>
</reference>
<gene>
    <name evidence="1" type="ORF">F4821DRAFT_245395</name>
</gene>
<accession>A0ACC0CS14</accession>
<proteinExistence type="predicted"/>
<evidence type="ECO:0000313" key="2">
    <source>
        <dbReference type="Proteomes" id="UP001497680"/>
    </source>
</evidence>
<keyword evidence="2" id="KW-1185">Reference proteome</keyword>
<evidence type="ECO:0000313" key="1">
    <source>
        <dbReference type="EMBL" id="KAI6083201.1"/>
    </source>
</evidence>
<dbReference type="EMBL" id="MU394356">
    <property type="protein sequence ID" value="KAI6083201.1"/>
    <property type="molecule type" value="Genomic_DNA"/>
</dbReference>